<name>A0A4S4G7W2_9ACTN</name>
<dbReference type="PROSITE" id="PS00061">
    <property type="entry name" value="ADH_SHORT"/>
    <property type="match status" value="1"/>
</dbReference>
<comment type="caution">
    <text evidence="5">The sequence shown here is derived from an EMBL/GenBank/DDBJ whole genome shotgun (WGS) entry which is preliminary data.</text>
</comment>
<feature type="compositionally biased region" description="Low complexity" evidence="4">
    <location>
        <begin position="43"/>
        <end position="74"/>
    </location>
</feature>
<dbReference type="EMBL" id="SSTJ01000001">
    <property type="protein sequence ID" value="THG38981.1"/>
    <property type="molecule type" value="Genomic_DNA"/>
</dbReference>
<feature type="region of interest" description="Disordered" evidence="4">
    <location>
        <begin position="42"/>
        <end position="82"/>
    </location>
</feature>
<evidence type="ECO:0000313" key="6">
    <source>
        <dbReference type="Proteomes" id="UP000308978"/>
    </source>
</evidence>
<proteinExistence type="inferred from homology"/>
<dbReference type="GO" id="GO:0016491">
    <property type="term" value="F:oxidoreductase activity"/>
    <property type="evidence" value="ECO:0007669"/>
    <property type="project" value="UniProtKB-KW"/>
</dbReference>
<keyword evidence="2" id="KW-0521">NADP</keyword>
<dbReference type="SUPFAM" id="SSF51735">
    <property type="entry name" value="NAD(P)-binding Rossmann-fold domains"/>
    <property type="match status" value="1"/>
</dbReference>
<evidence type="ECO:0000256" key="4">
    <source>
        <dbReference type="SAM" id="MobiDB-lite"/>
    </source>
</evidence>
<dbReference type="PANTHER" id="PTHR43391">
    <property type="entry name" value="RETINOL DEHYDROGENASE-RELATED"/>
    <property type="match status" value="1"/>
</dbReference>
<dbReference type="Gene3D" id="3.40.50.720">
    <property type="entry name" value="NAD(P)-binding Rossmann-like Domain"/>
    <property type="match status" value="1"/>
</dbReference>
<gene>
    <name evidence="5" type="ORF">E5986_01450</name>
</gene>
<evidence type="ECO:0000256" key="2">
    <source>
        <dbReference type="ARBA" id="ARBA00022857"/>
    </source>
</evidence>
<sequence>MTATNRWWRSGEPFSWIQFLKNAHSARKAAPLKTNDILSEKVAAGPSTSPSPTAASEAAPAGSASPSAAAESPAAPAPSAPARPLPKRIALITGGSSGLGREFAVQIDAMQVVDEIWLVARKEEALKAVAATLSTPARIVVADLTSKADIAAIVSTLNAEQPHVSYLVNAAGFGKFGDWQTISDEAVDSMIDLNCRGLVDMTRAALPYMDRGSRIIEVASAAAFVPLPHMNVYAATKAFVLRYTRALRWELHGTGITATALCPTWVKTGFEKVARTSGGAHDVGHLFGEQSASTVVRRALCANKAHFAVACASPQSAALRLIGKVVPDCVTMAGWNILRRL</sequence>
<dbReference type="InterPro" id="IPR002347">
    <property type="entry name" value="SDR_fam"/>
</dbReference>
<protein>
    <submittedName>
        <fullName evidence="5">SDR family NAD(P)-dependent oxidoreductase</fullName>
    </submittedName>
</protein>
<evidence type="ECO:0000256" key="1">
    <source>
        <dbReference type="ARBA" id="ARBA00006484"/>
    </source>
</evidence>
<dbReference type="Proteomes" id="UP000308978">
    <property type="component" value="Unassembled WGS sequence"/>
</dbReference>
<keyword evidence="3" id="KW-0560">Oxidoreductase</keyword>
<reference evidence="5 6" key="1">
    <citation type="submission" date="2019-04" db="EMBL/GenBank/DDBJ databases">
        <title>Microbes associate with the intestines of laboratory mice.</title>
        <authorList>
            <person name="Navarre W."/>
            <person name="Wong E."/>
            <person name="Huang K.C."/>
            <person name="Tropini C."/>
            <person name="Ng K."/>
            <person name="Yu B."/>
        </authorList>
    </citation>
    <scope>NUCLEOTIDE SEQUENCE [LARGE SCALE GENOMIC DNA]</scope>
    <source>
        <strain evidence="5 6">NM80_B27</strain>
    </source>
</reference>
<dbReference type="PRINTS" id="PR00081">
    <property type="entry name" value="GDHRDH"/>
</dbReference>
<dbReference type="CDD" id="cd05233">
    <property type="entry name" value="SDR_c"/>
    <property type="match status" value="1"/>
</dbReference>
<accession>A0A4S4G7W2</accession>
<dbReference type="InterPro" id="IPR020904">
    <property type="entry name" value="Sc_DH/Rdtase_CS"/>
</dbReference>
<evidence type="ECO:0000313" key="5">
    <source>
        <dbReference type="EMBL" id="THG38981.1"/>
    </source>
</evidence>
<organism evidence="5 6">
    <name type="scientific">Adlercreutzia caecimuris</name>
    <dbReference type="NCBI Taxonomy" id="671266"/>
    <lineage>
        <taxon>Bacteria</taxon>
        <taxon>Bacillati</taxon>
        <taxon>Actinomycetota</taxon>
        <taxon>Coriobacteriia</taxon>
        <taxon>Eggerthellales</taxon>
        <taxon>Eggerthellaceae</taxon>
        <taxon>Adlercreutzia</taxon>
    </lineage>
</organism>
<dbReference type="PANTHER" id="PTHR43391:SF14">
    <property type="entry name" value="DEHYDROGENASE_REDUCTASE SDR FAMILY PROTEIN 7-LIKE"/>
    <property type="match status" value="1"/>
</dbReference>
<comment type="similarity">
    <text evidence="1">Belongs to the short-chain dehydrogenases/reductases (SDR) family.</text>
</comment>
<evidence type="ECO:0000256" key="3">
    <source>
        <dbReference type="ARBA" id="ARBA00023002"/>
    </source>
</evidence>
<dbReference type="Pfam" id="PF00106">
    <property type="entry name" value="adh_short"/>
    <property type="match status" value="1"/>
</dbReference>
<dbReference type="InterPro" id="IPR036291">
    <property type="entry name" value="NAD(P)-bd_dom_sf"/>
</dbReference>
<dbReference type="AlphaFoldDB" id="A0A4S4G7W2"/>